<feature type="transmembrane region" description="Helical" evidence="9">
    <location>
        <begin position="108"/>
        <end position="130"/>
    </location>
</feature>
<evidence type="ECO:0000313" key="11">
    <source>
        <dbReference type="Proteomes" id="UP000722485"/>
    </source>
</evidence>
<keyword evidence="11" id="KW-1185">Reference proteome</keyword>
<comment type="caution">
    <text evidence="10">The sequence shown here is derived from an EMBL/GenBank/DDBJ whole genome shotgun (WGS) entry which is preliminary data.</text>
</comment>
<keyword evidence="4 9" id="KW-0812">Transmembrane</keyword>
<dbReference type="AlphaFoldDB" id="A0A9P5H0V0"/>
<comment type="function">
    <text evidence="9">Mediates the uptake of pyruvate into mitochondria.</text>
</comment>
<evidence type="ECO:0000256" key="1">
    <source>
        <dbReference type="ARBA" id="ARBA00004448"/>
    </source>
</evidence>
<keyword evidence="5 9" id="KW-0999">Mitochondrion inner membrane</keyword>
<organism evidence="10 11">
    <name type="scientific">Cylindrodendrum hubeiense</name>
    <dbReference type="NCBI Taxonomy" id="595255"/>
    <lineage>
        <taxon>Eukaryota</taxon>
        <taxon>Fungi</taxon>
        <taxon>Dikarya</taxon>
        <taxon>Ascomycota</taxon>
        <taxon>Pezizomycotina</taxon>
        <taxon>Sordariomycetes</taxon>
        <taxon>Hypocreomycetidae</taxon>
        <taxon>Hypocreales</taxon>
        <taxon>Nectriaceae</taxon>
        <taxon>Cylindrodendrum</taxon>
    </lineage>
</organism>
<evidence type="ECO:0000313" key="10">
    <source>
        <dbReference type="EMBL" id="KAF7533346.1"/>
    </source>
</evidence>
<protein>
    <recommendedName>
        <fullName evidence="9">Mitochondrial pyruvate carrier</fullName>
    </recommendedName>
</protein>
<name>A0A9P5H0V0_9HYPO</name>
<dbReference type="Pfam" id="PF03650">
    <property type="entry name" value="MPC"/>
    <property type="match status" value="1"/>
</dbReference>
<dbReference type="GO" id="GO:0005743">
    <property type="term" value="C:mitochondrial inner membrane"/>
    <property type="evidence" value="ECO:0007669"/>
    <property type="project" value="UniProtKB-SubCell"/>
</dbReference>
<proteinExistence type="inferred from homology"/>
<keyword evidence="7 9" id="KW-0496">Mitochondrion</keyword>
<gene>
    <name evidence="10" type="ORF">G7Z17_g13530</name>
</gene>
<evidence type="ECO:0000256" key="6">
    <source>
        <dbReference type="ARBA" id="ARBA00022989"/>
    </source>
</evidence>
<dbReference type="OrthoDB" id="869189at2759"/>
<dbReference type="Proteomes" id="UP000722485">
    <property type="component" value="Unassembled WGS sequence"/>
</dbReference>
<evidence type="ECO:0000256" key="8">
    <source>
        <dbReference type="ARBA" id="ARBA00023136"/>
    </source>
</evidence>
<reference evidence="10" key="1">
    <citation type="submission" date="2020-03" db="EMBL/GenBank/DDBJ databases">
        <title>Draft Genome Sequence of Cylindrodendrum hubeiense.</title>
        <authorList>
            <person name="Buettner E."/>
            <person name="Kellner H."/>
        </authorList>
    </citation>
    <scope>NUCLEOTIDE SEQUENCE</scope>
    <source>
        <strain evidence="10">IHI 201604</strain>
    </source>
</reference>
<dbReference type="InterPro" id="IPR005336">
    <property type="entry name" value="MPC"/>
</dbReference>
<keyword evidence="8 9" id="KW-0472">Membrane</keyword>
<evidence type="ECO:0000256" key="7">
    <source>
        <dbReference type="ARBA" id="ARBA00023128"/>
    </source>
</evidence>
<dbReference type="PANTHER" id="PTHR14154">
    <property type="entry name" value="UPF0041 BRAIN PROTEIN 44-RELATED"/>
    <property type="match status" value="1"/>
</dbReference>
<keyword evidence="3 9" id="KW-0813">Transport</keyword>
<sequence>MARVFPARQAFRPQGQTFAQRFQQGSRRWQSSEGAQQQEGWFKRMWESEIGFKTVHFWAPVMKWALVIAGVSDFARPAENLSFTQNFALTCTGFIWTRWCLIIKPRNVLLATVNFFLGIVGLVQISRILIHESNKKNGTAAVVEEVKEAVKEVKA</sequence>
<keyword evidence="6 9" id="KW-1133">Transmembrane helix</keyword>
<evidence type="ECO:0000256" key="5">
    <source>
        <dbReference type="ARBA" id="ARBA00022792"/>
    </source>
</evidence>
<evidence type="ECO:0000256" key="3">
    <source>
        <dbReference type="ARBA" id="ARBA00022448"/>
    </source>
</evidence>
<evidence type="ECO:0000256" key="2">
    <source>
        <dbReference type="ARBA" id="ARBA00006416"/>
    </source>
</evidence>
<comment type="similarity">
    <text evidence="2 9">Belongs to the mitochondrial pyruvate carrier (MPC) (TC 2.A.105) family.</text>
</comment>
<comment type="subcellular location">
    <subcellularLocation>
        <location evidence="1 9">Mitochondrion inner membrane</location>
        <topology evidence="1 9">Multi-pass membrane protein</topology>
    </subcellularLocation>
</comment>
<dbReference type="EMBL" id="JAANBB010000836">
    <property type="protein sequence ID" value="KAF7533346.1"/>
    <property type="molecule type" value="Genomic_DNA"/>
</dbReference>
<evidence type="ECO:0000256" key="9">
    <source>
        <dbReference type="RuleBase" id="RU363100"/>
    </source>
</evidence>
<accession>A0A9P5H0V0</accession>
<dbReference type="GO" id="GO:0006850">
    <property type="term" value="P:pyruvate import into mitochondria"/>
    <property type="evidence" value="ECO:0007669"/>
    <property type="project" value="InterPro"/>
</dbReference>
<evidence type="ECO:0000256" key="4">
    <source>
        <dbReference type="ARBA" id="ARBA00022692"/>
    </source>
</evidence>
<comment type="caution">
    <text evidence="9">Lacks conserved residue(s) required for the propagation of feature annotation.</text>
</comment>